<dbReference type="AlphaFoldDB" id="A0A6N2V1C9"/>
<gene>
    <name evidence="1" type="ORF">CNLFYP112_02454</name>
</gene>
<dbReference type="EMBL" id="CACRTG010000021">
    <property type="protein sequence ID" value="VYT24515.1"/>
    <property type="molecule type" value="Genomic_DNA"/>
</dbReference>
<sequence length="248" mass="28316">MKEIKYEMQTLSSLILSPRSGQALYKDVDEFETASEVSNNKGKEVNCIYPFYQYGEYKKYHPKDAEYYIPGSSVKGALLKDNNRNILMADDIQVKNSDIVLRNLYKAQHIQEKATAEFSVFFENVGVEMIKAGANLQGSLYLKDDVEFSTILKSANGDTRRKMKQMQAYLQEVLKRQYSTEGFKDILRKINTGLSCVLKCDNVILLGGYKGLLHSILLDAKQEEYSNGIYIDNEKNLPHGIVCLTYKR</sequence>
<evidence type="ECO:0000313" key="1">
    <source>
        <dbReference type="EMBL" id="VYT24515.1"/>
    </source>
</evidence>
<protein>
    <submittedName>
        <fullName evidence="1">Uncharacterized protein</fullName>
    </submittedName>
</protein>
<organism evidence="1">
    <name type="scientific">[Clostridium] nexile</name>
    <dbReference type="NCBI Taxonomy" id="29361"/>
    <lineage>
        <taxon>Bacteria</taxon>
        <taxon>Bacillati</taxon>
        <taxon>Bacillota</taxon>
        <taxon>Clostridia</taxon>
        <taxon>Lachnospirales</taxon>
        <taxon>Lachnospiraceae</taxon>
        <taxon>Tyzzerella</taxon>
    </lineage>
</organism>
<name>A0A6N2V1C9_9FIRM</name>
<proteinExistence type="predicted"/>
<reference evidence="1" key="1">
    <citation type="submission" date="2019-11" db="EMBL/GenBank/DDBJ databases">
        <authorList>
            <person name="Feng L."/>
        </authorList>
    </citation>
    <scope>NUCLEOTIDE SEQUENCE</scope>
    <source>
        <strain evidence="1">CnexileLFYP112</strain>
    </source>
</reference>
<accession>A0A6N2V1C9</accession>